<dbReference type="AlphaFoldDB" id="A0A8T0MUF7"/>
<proteinExistence type="predicted"/>
<evidence type="ECO:0000313" key="2">
    <source>
        <dbReference type="EMBL" id="KAG2540153.1"/>
    </source>
</evidence>
<reference evidence="2" key="1">
    <citation type="submission" date="2020-05" db="EMBL/GenBank/DDBJ databases">
        <title>WGS assembly of Panicum virgatum.</title>
        <authorList>
            <person name="Lovell J.T."/>
            <person name="Jenkins J."/>
            <person name="Shu S."/>
            <person name="Juenger T.E."/>
            <person name="Schmutz J."/>
        </authorList>
    </citation>
    <scope>NUCLEOTIDE SEQUENCE</scope>
    <source>
        <strain evidence="2">AP13</strain>
    </source>
</reference>
<keyword evidence="3" id="KW-1185">Reference proteome</keyword>
<dbReference type="Proteomes" id="UP000823388">
    <property type="component" value="Chromosome 9N"/>
</dbReference>
<evidence type="ECO:0000256" key="1">
    <source>
        <dbReference type="SAM" id="MobiDB-lite"/>
    </source>
</evidence>
<gene>
    <name evidence="2" type="ORF">PVAP13_9NG537014</name>
</gene>
<comment type="caution">
    <text evidence="2">The sequence shown here is derived from an EMBL/GenBank/DDBJ whole genome shotgun (WGS) entry which is preliminary data.</text>
</comment>
<sequence length="301" mass="32099">MAAQQRPRREGQRRRPGLRLGATGQAWASWAAWHGGLHPPAQRYVYGLLPLPTRATQTPSTQHRAADAVGHPAPTSLSPVHPPPPARALGGRPPADPARSAPPAAAGTCRAAARLRPAPTTASALGTRRPCRPPAAAAGACRPPCPRPPYWSRARMVAAGLVAATKLLSAKGPPVRPSVVVFRKEGLALSLLSIHHCRPKRQPAIHHPQQPELASRLSSYLPRGFPPCARLQLAAPPPPPFNPASLLAAGRPAASLLASSVIIPSQLFCCYSLINHHWLARPAIRPPPSSRYRPRSRLCRV</sequence>
<feature type="region of interest" description="Disordered" evidence="1">
    <location>
        <begin position="55"/>
        <end position="139"/>
    </location>
</feature>
<protein>
    <submittedName>
        <fullName evidence="2">Uncharacterized protein</fullName>
    </submittedName>
</protein>
<name>A0A8T0MUF7_PANVG</name>
<organism evidence="2 3">
    <name type="scientific">Panicum virgatum</name>
    <name type="common">Blackwell switchgrass</name>
    <dbReference type="NCBI Taxonomy" id="38727"/>
    <lineage>
        <taxon>Eukaryota</taxon>
        <taxon>Viridiplantae</taxon>
        <taxon>Streptophyta</taxon>
        <taxon>Embryophyta</taxon>
        <taxon>Tracheophyta</taxon>
        <taxon>Spermatophyta</taxon>
        <taxon>Magnoliopsida</taxon>
        <taxon>Liliopsida</taxon>
        <taxon>Poales</taxon>
        <taxon>Poaceae</taxon>
        <taxon>PACMAD clade</taxon>
        <taxon>Panicoideae</taxon>
        <taxon>Panicodae</taxon>
        <taxon>Paniceae</taxon>
        <taxon>Panicinae</taxon>
        <taxon>Panicum</taxon>
        <taxon>Panicum sect. Hiantes</taxon>
    </lineage>
</organism>
<evidence type="ECO:0000313" key="3">
    <source>
        <dbReference type="Proteomes" id="UP000823388"/>
    </source>
</evidence>
<accession>A0A8T0MUF7</accession>
<feature type="region of interest" description="Disordered" evidence="1">
    <location>
        <begin position="1"/>
        <end position="20"/>
    </location>
</feature>
<feature type="compositionally biased region" description="Low complexity" evidence="1">
    <location>
        <begin position="87"/>
        <end position="124"/>
    </location>
</feature>
<dbReference type="EMBL" id="CM029054">
    <property type="protein sequence ID" value="KAG2540153.1"/>
    <property type="molecule type" value="Genomic_DNA"/>
</dbReference>